<reference evidence="1" key="1">
    <citation type="submission" date="2014-11" db="EMBL/GenBank/DDBJ databases">
        <authorList>
            <person name="Amaro Gonzalez C."/>
        </authorList>
    </citation>
    <scope>NUCLEOTIDE SEQUENCE</scope>
</reference>
<dbReference type="EMBL" id="GBXM01086201">
    <property type="protein sequence ID" value="JAH22376.1"/>
    <property type="molecule type" value="Transcribed_RNA"/>
</dbReference>
<name>A0A0E9QZM6_ANGAN</name>
<sequence>MRRSHWAVRSLARDLPVTGVQDGKQLEAPMLQVTSSSRPGGVEDVVHRCPKVCMQGGDFQPVCVTVKVAVG</sequence>
<protein>
    <submittedName>
        <fullName evidence="1">Uncharacterized protein</fullName>
    </submittedName>
</protein>
<proteinExistence type="predicted"/>
<organism evidence="1">
    <name type="scientific">Anguilla anguilla</name>
    <name type="common">European freshwater eel</name>
    <name type="synonym">Muraena anguilla</name>
    <dbReference type="NCBI Taxonomy" id="7936"/>
    <lineage>
        <taxon>Eukaryota</taxon>
        <taxon>Metazoa</taxon>
        <taxon>Chordata</taxon>
        <taxon>Craniata</taxon>
        <taxon>Vertebrata</taxon>
        <taxon>Euteleostomi</taxon>
        <taxon>Actinopterygii</taxon>
        <taxon>Neopterygii</taxon>
        <taxon>Teleostei</taxon>
        <taxon>Anguilliformes</taxon>
        <taxon>Anguillidae</taxon>
        <taxon>Anguilla</taxon>
    </lineage>
</organism>
<evidence type="ECO:0000313" key="1">
    <source>
        <dbReference type="EMBL" id="JAH22376.1"/>
    </source>
</evidence>
<reference evidence="1" key="2">
    <citation type="journal article" date="2015" name="Fish Shellfish Immunol.">
        <title>Early steps in the European eel (Anguilla anguilla)-Vibrio vulnificus interaction in the gills: Role of the RtxA13 toxin.</title>
        <authorList>
            <person name="Callol A."/>
            <person name="Pajuelo D."/>
            <person name="Ebbesson L."/>
            <person name="Teles M."/>
            <person name="MacKenzie S."/>
            <person name="Amaro C."/>
        </authorList>
    </citation>
    <scope>NUCLEOTIDE SEQUENCE</scope>
</reference>
<dbReference type="AlphaFoldDB" id="A0A0E9QZM6"/>
<accession>A0A0E9QZM6</accession>